<dbReference type="PROSITE" id="PS50983">
    <property type="entry name" value="FE_B12_PBP"/>
    <property type="match status" value="1"/>
</dbReference>
<comment type="caution">
    <text evidence="4">The sequence shown here is derived from an EMBL/GenBank/DDBJ whole genome shotgun (WGS) entry which is preliminary data.</text>
</comment>
<organism evidence="4 5">
    <name type="scientific">Paenibacillus oleatilyticus</name>
    <dbReference type="NCBI Taxonomy" id="2594886"/>
    <lineage>
        <taxon>Bacteria</taxon>
        <taxon>Bacillati</taxon>
        <taxon>Bacillota</taxon>
        <taxon>Bacilli</taxon>
        <taxon>Bacillales</taxon>
        <taxon>Paenibacillaceae</taxon>
        <taxon>Paenibacillus</taxon>
    </lineage>
</organism>
<dbReference type="EMBL" id="JBHDLN010000004">
    <property type="protein sequence ID" value="MFB0842700.1"/>
    <property type="molecule type" value="Genomic_DNA"/>
</dbReference>
<protein>
    <submittedName>
        <fullName evidence="4">ABC transporter substrate-binding protein</fullName>
    </submittedName>
</protein>
<keyword evidence="5" id="KW-1185">Reference proteome</keyword>
<dbReference type="PANTHER" id="PTHR30535">
    <property type="entry name" value="VITAMIN B12-BINDING PROTEIN"/>
    <property type="match status" value="1"/>
</dbReference>
<name>A0ABV4UY31_9BACL</name>
<keyword evidence="2" id="KW-0732">Signal</keyword>
<evidence type="ECO:0000256" key="1">
    <source>
        <dbReference type="ARBA" id="ARBA00008814"/>
    </source>
</evidence>
<gene>
    <name evidence="4" type="ORF">ACEU3E_11005</name>
</gene>
<feature type="signal peptide" evidence="2">
    <location>
        <begin position="1"/>
        <end position="36"/>
    </location>
</feature>
<sequence>MLHRNQMKNKSSGFKPWRLGGTIALLLLATACGSQAAPAGPVEGQEEKAPAGAYPRSMVTGGKHEVVVPAKPERIAALSLDTAEMALELADPSRFVVAPRSLDNEQLSVHAEQGKLIGTKITGATKLDPEQVLAYKPDLVLMTTIHDGEKDADPILKQAGIPVMTFKEWGSVRQIMDQLNLIGQALGEEEKAKAVTDRMKSKLEAVRNKVEGSKAVSKPTVLVLSPVGPNTGPYMMGPDNISSDLVRLAGGVPAAETMGLPRTTKATIEQIIQADPDCILLSDWEGKKEQAFRELTGNPGWSTLKAVKEGRVRVMAAKQLVNANPAVVDSIEEIADVLESASGVKKEAGA</sequence>
<dbReference type="SUPFAM" id="SSF53807">
    <property type="entry name" value="Helical backbone' metal receptor"/>
    <property type="match status" value="1"/>
</dbReference>
<proteinExistence type="inferred from homology"/>
<dbReference type="Proteomes" id="UP001575622">
    <property type="component" value="Unassembled WGS sequence"/>
</dbReference>
<dbReference type="RefSeq" id="WP_373950719.1">
    <property type="nucleotide sequence ID" value="NZ_JBHDLN010000004.1"/>
</dbReference>
<dbReference type="PANTHER" id="PTHR30535:SF34">
    <property type="entry name" value="MOLYBDATE-BINDING PROTEIN MOLA"/>
    <property type="match status" value="1"/>
</dbReference>
<feature type="domain" description="Fe/B12 periplasmic-binding" evidence="3">
    <location>
        <begin position="74"/>
        <end position="342"/>
    </location>
</feature>
<comment type="similarity">
    <text evidence="1">Belongs to the bacterial solute-binding protein 8 family.</text>
</comment>
<dbReference type="InterPro" id="IPR002491">
    <property type="entry name" value="ABC_transptr_periplasmic_BD"/>
</dbReference>
<feature type="chain" id="PRO_5045808269" evidence="2">
    <location>
        <begin position="37"/>
        <end position="350"/>
    </location>
</feature>
<evidence type="ECO:0000313" key="5">
    <source>
        <dbReference type="Proteomes" id="UP001575622"/>
    </source>
</evidence>
<accession>A0ABV4UY31</accession>
<evidence type="ECO:0000313" key="4">
    <source>
        <dbReference type="EMBL" id="MFB0842700.1"/>
    </source>
</evidence>
<dbReference type="PROSITE" id="PS51257">
    <property type="entry name" value="PROKAR_LIPOPROTEIN"/>
    <property type="match status" value="1"/>
</dbReference>
<reference evidence="4 5" key="1">
    <citation type="submission" date="2024-09" db="EMBL/GenBank/DDBJ databases">
        <authorList>
            <person name="Makale K.P.P."/>
            <person name="Makhzoum A."/>
            <person name="Rantong G."/>
            <person name="Rahube T.O."/>
        </authorList>
    </citation>
    <scope>NUCLEOTIDE SEQUENCE [LARGE SCALE GENOMIC DNA]</scope>
    <source>
        <strain evidence="4 5">KM_D13</strain>
    </source>
</reference>
<evidence type="ECO:0000256" key="2">
    <source>
        <dbReference type="SAM" id="SignalP"/>
    </source>
</evidence>
<dbReference type="Pfam" id="PF01497">
    <property type="entry name" value="Peripla_BP_2"/>
    <property type="match status" value="1"/>
</dbReference>
<dbReference type="InterPro" id="IPR050902">
    <property type="entry name" value="ABC_Transporter_SBP"/>
</dbReference>
<dbReference type="Gene3D" id="3.40.50.1980">
    <property type="entry name" value="Nitrogenase molybdenum iron protein domain"/>
    <property type="match status" value="2"/>
</dbReference>
<evidence type="ECO:0000259" key="3">
    <source>
        <dbReference type="PROSITE" id="PS50983"/>
    </source>
</evidence>